<dbReference type="KEGG" id="tgi:RBB81_02245"/>
<dbReference type="RefSeq" id="WP_353072571.1">
    <property type="nucleotide sequence ID" value="NZ_CP132938.1"/>
</dbReference>
<organism evidence="2">
    <name type="scientific">Tunturiibacter gelidiferens</name>
    <dbReference type="NCBI Taxonomy" id="3069689"/>
    <lineage>
        <taxon>Bacteria</taxon>
        <taxon>Pseudomonadati</taxon>
        <taxon>Acidobacteriota</taxon>
        <taxon>Terriglobia</taxon>
        <taxon>Terriglobales</taxon>
        <taxon>Acidobacteriaceae</taxon>
        <taxon>Tunturiibacter</taxon>
    </lineage>
</organism>
<feature type="signal peptide" evidence="1">
    <location>
        <begin position="1"/>
        <end position="26"/>
    </location>
</feature>
<keyword evidence="1" id="KW-0732">Signal</keyword>
<reference evidence="2" key="2">
    <citation type="journal article" date="2024" name="Environ. Microbiol.">
        <title>Genome analysis and description of Tunturibacter gen. nov. expands the diversity of Terriglobia in tundra soils.</title>
        <authorList>
            <person name="Messyasz A."/>
            <person name="Mannisto M.K."/>
            <person name="Kerkhof L.J."/>
            <person name="Haggblom M.M."/>
        </authorList>
    </citation>
    <scope>NUCLEOTIDE SEQUENCE</scope>
    <source>
        <strain evidence="2">M8UP39</strain>
    </source>
</reference>
<feature type="chain" id="PRO_5044020504" evidence="1">
    <location>
        <begin position="27"/>
        <end position="263"/>
    </location>
</feature>
<evidence type="ECO:0000256" key="1">
    <source>
        <dbReference type="SAM" id="SignalP"/>
    </source>
</evidence>
<gene>
    <name evidence="2" type="ORF">RBB81_02245</name>
</gene>
<evidence type="ECO:0000313" key="2">
    <source>
        <dbReference type="EMBL" id="XCB22762.1"/>
    </source>
</evidence>
<reference evidence="2" key="1">
    <citation type="submission" date="2023-08" db="EMBL/GenBank/DDBJ databases">
        <authorList>
            <person name="Messyasz A."/>
            <person name="Mannisto M.K."/>
            <person name="Kerkhof L.J."/>
            <person name="Haggblom M."/>
        </authorList>
    </citation>
    <scope>NUCLEOTIDE SEQUENCE</scope>
    <source>
        <strain evidence="2">M8UP39</strain>
    </source>
</reference>
<protein>
    <submittedName>
        <fullName evidence="2">Uncharacterized protein</fullName>
    </submittedName>
</protein>
<sequence length="263" mass="28494">MIIRRLLSTLLLLASGGAGSSQSADAQQVPLAQFDRSRYVQHLMDLQVAFTSPPPTGISVAAKEVARHGSSGKDLVVQYQIFLKGIPENTLLTSWQLPVEADKLSETFNGISVGKDGVLICAGRTPEQCGDAKNPDDPIEFTFQPLKGEPSRLVFTAGQTRIGLMIVPDPVEAHNKGCSLTATRLSTSFQLAFLSGDGYTPDTDIHYRFISDATKEDVIRSDANGVIRIAMLAHSSDKKNGRAVFEITEKNCSPKVSYEWGNP</sequence>
<dbReference type="AlphaFoldDB" id="A0AAU7Z2L3"/>
<name>A0AAU7Z2L3_9BACT</name>
<dbReference type="EMBL" id="CP132938">
    <property type="protein sequence ID" value="XCB22762.1"/>
    <property type="molecule type" value="Genomic_DNA"/>
</dbReference>
<accession>A0AAU7Z2L3</accession>
<proteinExistence type="predicted"/>